<dbReference type="InterPro" id="IPR052058">
    <property type="entry name" value="Alcohol_O-acetyltransferase"/>
</dbReference>
<protein>
    <submittedName>
        <fullName evidence="1">4251_t:CDS:1</fullName>
    </submittedName>
</protein>
<comment type="caution">
    <text evidence="1">The sequence shown here is derived from an EMBL/GenBank/DDBJ whole genome shotgun (WGS) entry which is preliminary data.</text>
</comment>
<dbReference type="EMBL" id="CAJVPI010001248">
    <property type="protein sequence ID" value="CAG8603061.1"/>
    <property type="molecule type" value="Genomic_DNA"/>
</dbReference>
<dbReference type="PANTHER" id="PTHR28037">
    <property type="entry name" value="ALCOHOL O-ACETYLTRANSFERASE 1-RELATED"/>
    <property type="match status" value="1"/>
</dbReference>
<dbReference type="AlphaFoldDB" id="A0A9N9GFQ8"/>
<organism evidence="1 2">
    <name type="scientific">Paraglomus brasilianum</name>
    <dbReference type="NCBI Taxonomy" id="144538"/>
    <lineage>
        <taxon>Eukaryota</taxon>
        <taxon>Fungi</taxon>
        <taxon>Fungi incertae sedis</taxon>
        <taxon>Mucoromycota</taxon>
        <taxon>Glomeromycotina</taxon>
        <taxon>Glomeromycetes</taxon>
        <taxon>Paraglomerales</taxon>
        <taxon>Paraglomeraceae</taxon>
        <taxon>Paraglomus</taxon>
    </lineage>
</organism>
<keyword evidence="2" id="KW-1185">Reference proteome</keyword>
<dbReference type="PANTHER" id="PTHR28037:SF1">
    <property type="entry name" value="ALCOHOL O-ACETYLTRANSFERASE 1-RELATED"/>
    <property type="match status" value="1"/>
</dbReference>
<evidence type="ECO:0000313" key="1">
    <source>
        <dbReference type="EMBL" id="CAG8603061.1"/>
    </source>
</evidence>
<dbReference type="InterPro" id="IPR010828">
    <property type="entry name" value="Atf2/Sli1-like"/>
</dbReference>
<evidence type="ECO:0000313" key="2">
    <source>
        <dbReference type="Proteomes" id="UP000789739"/>
    </source>
</evidence>
<reference evidence="1" key="1">
    <citation type="submission" date="2021-06" db="EMBL/GenBank/DDBJ databases">
        <authorList>
            <person name="Kallberg Y."/>
            <person name="Tangrot J."/>
            <person name="Rosling A."/>
        </authorList>
    </citation>
    <scope>NUCLEOTIDE SEQUENCE</scope>
    <source>
        <strain evidence="1">BR232B</strain>
    </source>
</reference>
<sequence>MSIHSIVMAQSDIEVVRPLGNLERLYLVRNTLRYSANVCTAVRYQCKDFFSSVPIKSSTGLNDNIRKTLRPMIYSALTELILKEPALAIGIRDPKTSRPLFVHIPTIYLSRQVRFDIIQSDEKLEKILEREHDKVFDLSIETTLLWRVIVGVNVKRNDEICVIFCYHYSMTDGIGFHSLNTLFYNSLNNIVRTHKNLNNKSLLSNISSIVNVPYAQIFKPCDELLDTNVSVKLLMKKVFSDAFLPSFMKSKPDYCTAREGLAMDIKDFHTKLKIVTIDSDQVNLLLSRSKQQKTTLYAVIHTALLFAACHSLADLNEDKMLYNLTPISIRLCANPPITDKTLCIYNFSVSVKKLNQGFWNVSRMYKSKLAKSTQKSIQRTGRLKFTSKADEKWGKYFRRKRKLNPMGRKDIPNIGVWTPHGENESKDTNVKILDCAFSQSPDVGGPVVAVNLLSYGNGFKCTFVHQKGVIKPKEKFNQFIDEFDKILAVVAKEGDWKGE</sequence>
<dbReference type="Pfam" id="PF07247">
    <property type="entry name" value="AATase"/>
    <property type="match status" value="1"/>
</dbReference>
<dbReference type="Proteomes" id="UP000789739">
    <property type="component" value="Unassembled WGS sequence"/>
</dbReference>
<gene>
    <name evidence="1" type="ORF">PBRASI_LOCUS7751</name>
</gene>
<dbReference type="OrthoDB" id="2150604at2759"/>
<accession>A0A9N9GFQ8</accession>
<proteinExistence type="predicted"/>
<name>A0A9N9GFQ8_9GLOM</name>